<comment type="similarity">
    <text evidence="4">Belongs to the alkaline phosphatase family.</text>
</comment>
<feature type="active site" description="Phosphoserine intermediate" evidence="2">
    <location>
        <position position="110"/>
    </location>
</feature>
<dbReference type="SMART" id="SM00098">
    <property type="entry name" value="alkPPc"/>
    <property type="match status" value="1"/>
</dbReference>
<dbReference type="RefSeq" id="WP_226586371.1">
    <property type="nucleotide sequence ID" value="NZ_BLAY01000092.1"/>
</dbReference>
<evidence type="ECO:0000256" key="5">
    <source>
        <dbReference type="SAM" id="MobiDB-lite"/>
    </source>
</evidence>
<dbReference type="PANTHER" id="PTHR11596:SF5">
    <property type="entry name" value="ALKALINE PHOSPHATASE"/>
    <property type="match status" value="1"/>
</dbReference>
<keyword evidence="1" id="KW-0597">Phosphoprotein</keyword>
<dbReference type="GO" id="GO:0046872">
    <property type="term" value="F:metal ion binding"/>
    <property type="evidence" value="ECO:0007669"/>
    <property type="project" value="UniProtKB-KW"/>
</dbReference>
<feature type="region of interest" description="Disordered" evidence="5">
    <location>
        <begin position="1"/>
        <end position="22"/>
    </location>
</feature>
<feature type="binding site" evidence="3">
    <location>
        <position position="66"/>
    </location>
    <ligand>
        <name>Mg(2+)</name>
        <dbReference type="ChEBI" id="CHEBI:18420"/>
    </ligand>
</feature>
<comment type="cofactor">
    <cofactor evidence="3">
        <name>Mg(2+)</name>
        <dbReference type="ChEBI" id="CHEBI:18420"/>
    </cofactor>
    <text evidence="3">Binds 1 Mg(2+) ion.</text>
</comment>
<name>A0AAV3XDA2_9CYAN</name>
<evidence type="ECO:0000256" key="2">
    <source>
        <dbReference type="PIRSR" id="PIRSR601952-1"/>
    </source>
</evidence>
<reference evidence="6" key="1">
    <citation type="submission" date="2019-10" db="EMBL/GenBank/DDBJ databases">
        <title>Draft genome sequece of Microseira wollei NIES-4236.</title>
        <authorList>
            <person name="Yamaguchi H."/>
            <person name="Suzuki S."/>
            <person name="Kawachi M."/>
        </authorList>
    </citation>
    <scope>NUCLEOTIDE SEQUENCE</scope>
    <source>
        <strain evidence="6">NIES-4236</strain>
    </source>
</reference>
<feature type="binding site" evidence="3">
    <location>
        <position position="66"/>
    </location>
    <ligand>
        <name>Zn(2+)</name>
        <dbReference type="ChEBI" id="CHEBI:29105"/>
        <label>2</label>
    </ligand>
</feature>
<evidence type="ECO:0000256" key="3">
    <source>
        <dbReference type="PIRSR" id="PIRSR601952-2"/>
    </source>
</evidence>
<comment type="cofactor">
    <cofactor evidence="3">
        <name>Zn(2+)</name>
        <dbReference type="ChEBI" id="CHEBI:29105"/>
    </cofactor>
    <text evidence="3">Binds 2 Zn(2+) ions.</text>
</comment>
<evidence type="ECO:0000313" key="6">
    <source>
        <dbReference type="EMBL" id="GET40508.1"/>
    </source>
</evidence>
<evidence type="ECO:0000313" key="7">
    <source>
        <dbReference type="Proteomes" id="UP001050975"/>
    </source>
</evidence>
<dbReference type="EMBL" id="BLAY01000092">
    <property type="protein sequence ID" value="GET40508.1"/>
    <property type="molecule type" value="Genomic_DNA"/>
</dbReference>
<dbReference type="Gene3D" id="3.40.720.10">
    <property type="entry name" value="Alkaline Phosphatase, subunit A"/>
    <property type="match status" value="1"/>
</dbReference>
<dbReference type="SUPFAM" id="SSF53649">
    <property type="entry name" value="Alkaline phosphatase-like"/>
    <property type="match status" value="1"/>
</dbReference>
<evidence type="ECO:0000256" key="1">
    <source>
        <dbReference type="ARBA" id="ARBA00022553"/>
    </source>
</evidence>
<dbReference type="GO" id="GO:0004035">
    <property type="term" value="F:alkaline phosphatase activity"/>
    <property type="evidence" value="ECO:0007669"/>
    <property type="project" value="TreeGrafter"/>
</dbReference>
<dbReference type="InterPro" id="IPR001952">
    <property type="entry name" value="Alkaline_phosphatase"/>
</dbReference>
<feature type="binding site" evidence="3">
    <location>
        <position position="361"/>
    </location>
    <ligand>
        <name>Zn(2+)</name>
        <dbReference type="ChEBI" id="CHEBI:29105"/>
        <label>2</label>
    </ligand>
</feature>
<dbReference type="Proteomes" id="UP001050975">
    <property type="component" value="Unassembled WGS sequence"/>
</dbReference>
<keyword evidence="3" id="KW-0460">Magnesium</keyword>
<sequence length="468" mass="49790">MDLHLINPIPPNSAPDSSNISREPNNFNQRVIGTVLLTLAAMLGGALLVRNATAPRQGNVIFIHPDGTSASHWGAARMLYKGPDGRLNWDKMSNLGVYLGHLKNQLTATSNAGAVIHATGVKVEANSFGLDSKGKPVEALSGYNKTIMEEAIASGKSTAIINSGVITEPGTGAFLAKVNNRRNHAEITKQIIESGVNVILGGGEMWYLPKGTAGRHTPASVSKRTDGLNLIEIAKSKGYAVVYTREELLNLPANTEKVLGIFAAEDTYNDESEEKLKAANLPLYVKTAPTVAEQLQAALGILSQNPKGFFVVLEEEGSDNFCNYNNARGCLEAIKRADDAIGVAMNYVAQNPNTLVITAADSDAGGLEVIGEQAQDVPQDKPLPAKYGNGAPIDGRDGTKTLPFVSAPDKNGQRFSMAIAWSGFGDMSGGVIAKAHGLNAEMLPKTVDNTDIYRMMYATLFGTKLPEN</sequence>
<proteinExistence type="inferred from homology"/>
<accession>A0AAV3XDA2</accession>
<feature type="binding site" evidence="3">
    <location>
        <position position="314"/>
    </location>
    <ligand>
        <name>Mg(2+)</name>
        <dbReference type="ChEBI" id="CHEBI:18420"/>
    </ligand>
</feature>
<gene>
    <name evidence="6" type="ORF">MiSe_53170</name>
</gene>
<comment type="caution">
    <text evidence="6">The sequence shown here is derived from an EMBL/GenBank/DDBJ whole genome shotgun (WGS) entry which is preliminary data.</text>
</comment>
<evidence type="ECO:0000256" key="4">
    <source>
        <dbReference type="RuleBase" id="RU003946"/>
    </source>
</evidence>
<feature type="binding site" evidence="3">
    <location>
        <position position="319"/>
    </location>
    <ligand>
        <name>Zn(2+)</name>
        <dbReference type="ChEBI" id="CHEBI:29105"/>
        <label>2</label>
    </ligand>
</feature>
<keyword evidence="7" id="KW-1185">Reference proteome</keyword>
<dbReference type="Pfam" id="PF00245">
    <property type="entry name" value="Alk_phosphatase"/>
    <property type="match status" value="1"/>
</dbReference>
<dbReference type="PANTHER" id="PTHR11596">
    <property type="entry name" value="ALKALINE PHOSPHATASE"/>
    <property type="match status" value="1"/>
</dbReference>
<organism evidence="6 7">
    <name type="scientific">Microseira wollei NIES-4236</name>
    <dbReference type="NCBI Taxonomy" id="2530354"/>
    <lineage>
        <taxon>Bacteria</taxon>
        <taxon>Bacillati</taxon>
        <taxon>Cyanobacteriota</taxon>
        <taxon>Cyanophyceae</taxon>
        <taxon>Oscillatoriophycideae</taxon>
        <taxon>Aerosakkonematales</taxon>
        <taxon>Aerosakkonemataceae</taxon>
        <taxon>Microseira</taxon>
    </lineage>
</organism>
<keyword evidence="3" id="KW-0479">Metal-binding</keyword>
<dbReference type="PRINTS" id="PR00113">
    <property type="entry name" value="ALKPHPHTASE"/>
</dbReference>
<keyword evidence="3" id="KW-0862">Zinc</keyword>
<dbReference type="AlphaFoldDB" id="A0AAV3XDA2"/>
<dbReference type="InterPro" id="IPR017850">
    <property type="entry name" value="Alkaline_phosphatase_core_sf"/>
</dbReference>
<protein>
    <submittedName>
        <fullName evidence="6">Alkaline phosphatase</fullName>
    </submittedName>
</protein>